<evidence type="ECO:0000313" key="3">
    <source>
        <dbReference type="Proteomes" id="UP000239939"/>
    </source>
</evidence>
<proteinExistence type="predicted"/>
<dbReference type="Proteomes" id="UP000239939">
    <property type="component" value="Unassembled WGS sequence"/>
</dbReference>
<dbReference type="RefSeq" id="WP_128417072.1">
    <property type="nucleotide sequence ID" value="NZ_MDEJ01000053.1"/>
</dbReference>
<dbReference type="Pfam" id="PF00085">
    <property type="entry name" value="Thioredoxin"/>
    <property type="match status" value="1"/>
</dbReference>
<dbReference type="Gene3D" id="3.40.30.10">
    <property type="entry name" value="Glutaredoxin"/>
    <property type="match status" value="1"/>
</dbReference>
<name>A0A2S7EP72_9XANT</name>
<reference evidence="3" key="1">
    <citation type="submission" date="2016-08" db="EMBL/GenBank/DDBJ databases">
        <authorList>
            <person name="Merda D."/>
            <person name="Briand M."/>
            <person name="Taghouti G."/>
            <person name="Carrere S."/>
            <person name="Gouzy J."/>
            <person name="Portier P."/>
            <person name="Jacques M.-A."/>
            <person name="Fischer-Le Saux M."/>
        </authorList>
    </citation>
    <scope>NUCLEOTIDE SEQUENCE [LARGE SCALE GENOMIC DNA]</scope>
    <source>
        <strain evidence="3">CFBP1817</strain>
    </source>
</reference>
<dbReference type="EMBL" id="MDEJ01000053">
    <property type="protein sequence ID" value="PPU94042.1"/>
    <property type="molecule type" value="Genomic_DNA"/>
</dbReference>
<feature type="domain" description="Thioredoxin" evidence="1">
    <location>
        <begin position="15"/>
        <end position="100"/>
    </location>
</feature>
<organism evidence="2 3">
    <name type="scientific">Xanthomonas populi</name>
    <dbReference type="NCBI Taxonomy" id="53414"/>
    <lineage>
        <taxon>Bacteria</taxon>
        <taxon>Pseudomonadati</taxon>
        <taxon>Pseudomonadota</taxon>
        <taxon>Gammaproteobacteria</taxon>
        <taxon>Lysobacterales</taxon>
        <taxon>Lysobacteraceae</taxon>
        <taxon>Xanthomonas</taxon>
    </lineage>
</organism>
<dbReference type="OrthoDB" id="215495at2"/>
<dbReference type="AlphaFoldDB" id="A0A2S7EP72"/>
<evidence type="ECO:0000259" key="1">
    <source>
        <dbReference type="Pfam" id="PF00085"/>
    </source>
</evidence>
<evidence type="ECO:0000313" key="2">
    <source>
        <dbReference type="EMBL" id="PPU94042.1"/>
    </source>
</evidence>
<gene>
    <name evidence="2" type="ORF">XpopCFBP1817_10270</name>
</gene>
<keyword evidence="3" id="KW-1185">Reference proteome</keyword>
<sequence length="114" mass="12627">MGFVRAYATQAPERSEVDAQVGLQVLEFGTDWCGHCIAAQPLLQKLLGGFGAVDYRKFEDGKGRPLGRSFRVKLWPTIILLRDGKEFARTVRPQTRADLEPLLVVLGEPTIQSG</sequence>
<dbReference type="InterPro" id="IPR013766">
    <property type="entry name" value="Thioredoxin_domain"/>
</dbReference>
<comment type="caution">
    <text evidence="2">The sequence shown here is derived from an EMBL/GenBank/DDBJ whole genome shotgun (WGS) entry which is preliminary data.</text>
</comment>
<dbReference type="SUPFAM" id="SSF52833">
    <property type="entry name" value="Thioredoxin-like"/>
    <property type="match status" value="1"/>
</dbReference>
<dbReference type="InterPro" id="IPR036249">
    <property type="entry name" value="Thioredoxin-like_sf"/>
</dbReference>
<protein>
    <submittedName>
        <fullName evidence="2">Thiol reductase thioredoxin</fullName>
    </submittedName>
</protein>
<accession>A0A2S7EP72</accession>
<dbReference type="CDD" id="cd02947">
    <property type="entry name" value="TRX_family"/>
    <property type="match status" value="1"/>
</dbReference>